<sequence>MDPHITVFDNVTLISTTPSLSYNVCIDLPPKLVSSGIWGSASPLKSVFTVLELQIFVIFAITYCSHFFLKRLGLPMLFSQILAGIILGPSLKIDAIQEYKKMLFPYGSQDTLSCIAMLGYTFFLFVSGVKMDFSMVTRTGRKVWAIAVFSLLVPILSVYILFGVHGATLTQALGEYTGSITPVVIAQSSCSFAVIVVLLTDLKLLNSELGRLALSSALVMDLLSSLVQGLGASVINGLMGGKLLSNLLLLAVYIVFTPLIGRPVMLWVVRHTPEGRLVNKIFIDAIILAIILLGFLALQSNQPFWGGAYVLGFVVPEGPPLGSALVNKLDFFVTWFFLPIFVTTCVMKVDLFQSYNGNLLIITVCLVLLIHFTKMLLCMGISCYCKMPKKDAFCLALILSCKGVVDVNNFILLQDAGTIPHQMGSLMVISVLIIASIVQISVKHTYDPARKYGGYQKRNIMKLKPNSELRIVACIHKPGNIAAIKNVLDLCCPTQNHPIIVDVLHLIELVGRSSPIFISHRLQENVMTGHHNYSGDILVYFDIYEHEHQGAAKVSTYTAISPLTLMHEDVCFLALDKLASMIVLPFHIRWGGDGSVESKDNNIRALNCRVLDKAPCSIVMLVSRRIHAIDASIQIAVIFFGGRDDREALCLAKRAAMGTDISLVVYHIVSADHVKSTNWEAMLDDDVLRDINDPRSSRHHNIMYEEIVADDASSTTSFVLDIANEFQFIIVGRNYGVEIPQTQGLQTWSDFPELGAIGDMLASPDLDTKASIIVVQQQRMPNQ</sequence>
<name>A0ACB9PF06_BAUVA</name>
<reference evidence="1 2" key="1">
    <citation type="journal article" date="2022" name="DNA Res.">
        <title>Chromosomal-level genome assembly of the orchid tree Bauhinia variegata (Leguminosae; Cercidoideae) supports the allotetraploid origin hypothesis of Bauhinia.</title>
        <authorList>
            <person name="Zhong Y."/>
            <person name="Chen Y."/>
            <person name="Zheng D."/>
            <person name="Pang J."/>
            <person name="Liu Y."/>
            <person name="Luo S."/>
            <person name="Meng S."/>
            <person name="Qian L."/>
            <person name="Wei D."/>
            <person name="Dai S."/>
            <person name="Zhou R."/>
        </authorList>
    </citation>
    <scope>NUCLEOTIDE SEQUENCE [LARGE SCALE GENOMIC DNA]</scope>
    <source>
        <strain evidence="1">BV-YZ2020</strain>
    </source>
</reference>
<comment type="caution">
    <text evidence="1">The sequence shown here is derived from an EMBL/GenBank/DDBJ whole genome shotgun (WGS) entry which is preliminary data.</text>
</comment>
<organism evidence="1 2">
    <name type="scientific">Bauhinia variegata</name>
    <name type="common">Purple orchid tree</name>
    <name type="synonym">Phanera variegata</name>
    <dbReference type="NCBI Taxonomy" id="167791"/>
    <lineage>
        <taxon>Eukaryota</taxon>
        <taxon>Viridiplantae</taxon>
        <taxon>Streptophyta</taxon>
        <taxon>Embryophyta</taxon>
        <taxon>Tracheophyta</taxon>
        <taxon>Spermatophyta</taxon>
        <taxon>Magnoliopsida</taxon>
        <taxon>eudicotyledons</taxon>
        <taxon>Gunneridae</taxon>
        <taxon>Pentapetalae</taxon>
        <taxon>rosids</taxon>
        <taxon>fabids</taxon>
        <taxon>Fabales</taxon>
        <taxon>Fabaceae</taxon>
        <taxon>Cercidoideae</taxon>
        <taxon>Cercideae</taxon>
        <taxon>Bauhiniinae</taxon>
        <taxon>Bauhinia</taxon>
    </lineage>
</organism>
<dbReference type="Proteomes" id="UP000828941">
    <property type="component" value="Chromosome 4"/>
</dbReference>
<evidence type="ECO:0000313" key="2">
    <source>
        <dbReference type="Proteomes" id="UP000828941"/>
    </source>
</evidence>
<evidence type="ECO:0000313" key="1">
    <source>
        <dbReference type="EMBL" id="KAI4346534.1"/>
    </source>
</evidence>
<accession>A0ACB9PF06</accession>
<dbReference type="EMBL" id="CM039429">
    <property type="protein sequence ID" value="KAI4346534.1"/>
    <property type="molecule type" value="Genomic_DNA"/>
</dbReference>
<proteinExistence type="predicted"/>
<protein>
    <submittedName>
        <fullName evidence="1">Uncharacterized protein</fullName>
    </submittedName>
</protein>
<keyword evidence="2" id="KW-1185">Reference proteome</keyword>
<gene>
    <name evidence="1" type="ORF">L6164_007423</name>
</gene>